<keyword evidence="3" id="KW-1185">Reference proteome</keyword>
<dbReference type="EMBL" id="JAGPXF010000007">
    <property type="protein sequence ID" value="KAH7236381.1"/>
    <property type="molecule type" value="Genomic_DNA"/>
</dbReference>
<organism evidence="2 3">
    <name type="scientific">Fusarium tricinctum</name>
    <dbReference type="NCBI Taxonomy" id="61284"/>
    <lineage>
        <taxon>Eukaryota</taxon>
        <taxon>Fungi</taxon>
        <taxon>Dikarya</taxon>
        <taxon>Ascomycota</taxon>
        <taxon>Pezizomycotina</taxon>
        <taxon>Sordariomycetes</taxon>
        <taxon>Hypocreomycetidae</taxon>
        <taxon>Hypocreales</taxon>
        <taxon>Nectriaceae</taxon>
        <taxon>Fusarium</taxon>
        <taxon>Fusarium tricinctum species complex</taxon>
    </lineage>
</organism>
<dbReference type="Proteomes" id="UP000813427">
    <property type="component" value="Unassembled WGS sequence"/>
</dbReference>
<feature type="region of interest" description="Disordered" evidence="1">
    <location>
        <begin position="1"/>
        <end position="36"/>
    </location>
</feature>
<gene>
    <name evidence="2" type="ORF">BKA59DRAFT_459921</name>
</gene>
<proteinExistence type="predicted"/>
<accession>A0A8K0W7X4</accession>
<evidence type="ECO:0000313" key="3">
    <source>
        <dbReference type="Proteomes" id="UP000813427"/>
    </source>
</evidence>
<dbReference type="OrthoDB" id="4778315at2759"/>
<protein>
    <submittedName>
        <fullName evidence="2">Uncharacterized protein</fullName>
    </submittedName>
</protein>
<feature type="compositionally biased region" description="Basic and acidic residues" evidence="1">
    <location>
        <begin position="198"/>
        <end position="209"/>
    </location>
</feature>
<comment type="caution">
    <text evidence="2">The sequence shown here is derived from an EMBL/GenBank/DDBJ whole genome shotgun (WGS) entry which is preliminary data.</text>
</comment>
<dbReference type="AlphaFoldDB" id="A0A8K0W7X4"/>
<evidence type="ECO:0000256" key="1">
    <source>
        <dbReference type="SAM" id="MobiDB-lite"/>
    </source>
</evidence>
<feature type="compositionally biased region" description="Low complexity" evidence="1">
    <location>
        <begin position="11"/>
        <end position="26"/>
    </location>
</feature>
<evidence type="ECO:0000313" key="2">
    <source>
        <dbReference type="EMBL" id="KAH7236381.1"/>
    </source>
</evidence>
<feature type="region of interest" description="Disordered" evidence="1">
    <location>
        <begin position="186"/>
        <end position="209"/>
    </location>
</feature>
<reference evidence="2" key="1">
    <citation type="journal article" date="2021" name="Nat. Commun.">
        <title>Genetic determinants of endophytism in the Arabidopsis root mycobiome.</title>
        <authorList>
            <person name="Mesny F."/>
            <person name="Miyauchi S."/>
            <person name="Thiergart T."/>
            <person name="Pickel B."/>
            <person name="Atanasova L."/>
            <person name="Karlsson M."/>
            <person name="Huettel B."/>
            <person name="Barry K.W."/>
            <person name="Haridas S."/>
            <person name="Chen C."/>
            <person name="Bauer D."/>
            <person name="Andreopoulos W."/>
            <person name="Pangilinan J."/>
            <person name="LaButti K."/>
            <person name="Riley R."/>
            <person name="Lipzen A."/>
            <person name="Clum A."/>
            <person name="Drula E."/>
            <person name="Henrissat B."/>
            <person name="Kohler A."/>
            <person name="Grigoriev I.V."/>
            <person name="Martin F.M."/>
            <person name="Hacquard S."/>
        </authorList>
    </citation>
    <scope>NUCLEOTIDE SEQUENCE</scope>
    <source>
        <strain evidence="2">MPI-SDFR-AT-0068</strain>
    </source>
</reference>
<name>A0A8K0W7X4_9HYPO</name>
<sequence>MNGTQSPEPQKASNTNGSNSNNSSLAAKKRKKDLKPIITMEGAKEPAGRTRPHKSWAFTNLESLDRSLGPLYLILACCPGSGAFSNAVTCPWHIRMCLELCWLTEMEEDENVMMMWCLSSAITLHSHFTFLALDGSWQAGKLSLGFFKDPLFVGRDAPHCAACQPSHGLWQGPRIQEAKRLQICKDAEPKSQRKKEKQIKAKDKARPRA</sequence>